<evidence type="ECO:0000313" key="3">
    <source>
        <dbReference type="Proteomes" id="UP000053611"/>
    </source>
</evidence>
<feature type="region of interest" description="Disordered" evidence="1">
    <location>
        <begin position="36"/>
        <end position="71"/>
    </location>
</feature>
<dbReference type="GeneID" id="28980230"/>
<feature type="region of interest" description="Disordered" evidence="1">
    <location>
        <begin position="84"/>
        <end position="120"/>
    </location>
</feature>
<dbReference type="RefSeq" id="XP_018276852.1">
    <property type="nucleotide sequence ID" value="XM_018419627.1"/>
</dbReference>
<reference evidence="2 3" key="1">
    <citation type="submission" date="2015-03" db="EMBL/GenBank/DDBJ databases">
        <title>Genomics and transcriptomics of the oil-accumulating basidiomycete yeast T. oleaginosus allow insights into substrate utilization and the diverse evolutionary trajectories of mating systems in fungi.</title>
        <authorList>
            <consortium name="DOE Joint Genome Institute"/>
            <person name="Kourist R."/>
            <person name="Kracht O."/>
            <person name="Bracharz F."/>
            <person name="Lipzen A."/>
            <person name="Nolan M."/>
            <person name="Ohm R."/>
            <person name="Grigoriev I."/>
            <person name="Sun S."/>
            <person name="Heitman J."/>
            <person name="Bruck T."/>
            <person name="Nowrousian M."/>
        </authorList>
    </citation>
    <scope>NUCLEOTIDE SEQUENCE [LARGE SCALE GENOMIC DNA]</scope>
    <source>
        <strain evidence="2 3">IBC0246</strain>
    </source>
</reference>
<accession>A0A0J0XH03</accession>
<feature type="compositionally biased region" description="Low complexity" evidence="1">
    <location>
        <begin position="111"/>
        <end position="120"/>
    </location>
</feature>
<dbReference type="AlphaFoldDB" id="A0A0J0XH03"/>
<name>A0A0J0XH03_9TREE</name>
<keyword evidence="3" id="KW-1185">Reference proteome</keyword>
<dbReference type="EMBL" id="KQ087236">
    <property type="protein sequence ID" value="KLT40361.1"/>
    <property type="molecule type" value="Genomic_DNA"/>
</dbReference>
<gene>
    <name evidence="2" type="ORF">CC85DRAFT_157592</name>
</gene>
<proteinExistence type="predicted"/>
<evidence type="ECO:0000256" key="1">
    <source>
        <dbReference type="SAM" id="MobiDB-lite"/>
    </source>
</evidence>
<feature type="compositionally biased region" description="Gly residues" evidence="1">
    <location>
        <begin position="92"/>
        <end position="102"/>
    </location>
</feature>
<evidence type="ECO:0000313" key="2">
    <source>
        <dbReference type="EMBL" id="KLT40361.1"/>
    </source>
</evidence>
<dbReference type="Proteomes" id="UP000053611">
    <property type="component" value="Unassembled WGS sequence"/>
</dbReference>
<organism evidence="2 3">
    <name type="scientific">Cutaneotrichosporon oleaginosum</name>
    <dbReference type="NCBI Taxonomy" id="879819"/>
    <lineage>
        <taxon>Eukaryota</taxon>
        <taxon>Fungi</taxon>
        <taxon>Dikarya</taxon>
        <taxon>Basidiomycota</taxon>
        <taxon>Agaricomycotina</taxon>
        <taxon>Tremellomycetes</taxon>
        <taxon>Trichosporonales</taxon>
        <taxon>Trichosporonaceae</taxon>
        <taxon>Cutaneotrichosporon</taxon>
    </lineage>
</organism>
<protein>
    <submittedName>
        <fullName evidence="2">Uncharacterized protein</fullName>
    </submittedName>
</protein>
<sequence length="120" mass="12878">MERGSPSSGDLICMAEWAIGAQRVFCASVRHAPLSLRPSLRPVDHDDNGADSLQGSAPSDRPSHASPFHVRTDTFGAAYTCMRRSARRRTGDGGGTRGGRLWPGGRRRRPCGGPFCRGVS</sequence>